<organism evidence="11 12">
    <name type="scientific">Parascaris univalens</name>
    <name type="common">Nematode worm</name>
    <dbReference type="NCBI Taxonomy" id="6257"/>
    <lineage>
        <taxon>Eukaryota</taxon>
        <taxon>Metazoa</taxon>
        <taxon>Ecdysozoa</taxon>
        <taxon>Nematoda</taxon>
        <taxon>Chromadorea</taxon>
        <taxon>Rhabditida</taxon>
        <taxon>Spirurina</taxon>
        <taxon>Ascaridomorpha</taxon>
        <taxon>Ascaridoidea</taxon>
        <taxon>Ascarididae</taxon>
        <taxon>Parascaris</taxon>
    </lineage>
</organism>
<dbReference type="Pfam" id="PF18436">
    <property type="entry name" value="HECW1_helix"/>
    <property type="match status" value="1"/>
</dbReference>
<proteinExistence type="predicted"/>
<keyword evidence="3 6" id="KW-0808">Transferase</keyword>
<dbReference type="Gene3D" id="2.20.70.10">
    <property type="match status" value="2"/>
</dbReference>
<dbReference type="Gene3D" id="2.60.40.2840">
    <property type="match status" value="1"/>
</dbReference>
<evidence type="ECO:0000256" key="6">
    <source>
        <dbReference type="PIRNR" id="PIRNR001569"/>
    </source>
</evidence>
<reference evidence="12" key="1">
    <citation type="submission" date="2022-11" db="UniProtKB">
        <authorList>
            <consortium name="WormBaseParasite"/>
        </authorList>
    </citation>
    <scope>IDENTIFICATION</scope>
</reference>
<dbReference type="Pfam" id="PF00397">
    <property type="entry name" value="WW"/>
    <property type="match status" value="1"/>
</dbReference>
<dbReference type="Gene3D" id="3.90.1750.10">
    <property type="entry name" value="Hect, E3 ligase catalytic domains"/>
    <property type="match status" value="1"/>
</dbReference>
<dbReference type="InterPro" id="IPR000569">
    <property type="entry name" value="HECT_dom"/>
</dbReference>
<dbReference type="GO" id="GO:0048814">
    <property type="term" value="P:regulation of dendrite morphogenesis"/>
    <property type="evidence" value="ECO:0007669"/>
    <property type="project" value="TreeGrafter"/>
</dbReference>
<dbReference type="Gene3D" id="3.30.2410.10">
    <property type="entry name" value="Hect, E3 ligase catalytic domain"/>
    <property type="match status" value="1"/>
</dbReference>
<dbReference type="AlphaFoldDB" id="A0A915BK26"/>
<evidence type="ECO:0000256" key="1">
    <source>
        <dbReference type="ARBA" id="ARBA00000885"/>
    </source>
</evidence>
<dbReference type="Gene3D" id="3.30.2160.10">
    <property type="entry name" value="Hect, E3 ligase catalytic domain"/>
    <property type="match status" value="1"/>
</dbReference>
<evidence type="ECO:0000256" key="2">
    <source>
        <dbReference type="ARBA" id="ARBA00004906"/>
    </source>
</evidence>
<evidence type="ECO:0000256" key="7">
    <source>
        <dbReference type="PIRSR" id="PIRSR001569-1"/>
    </source>
</evidence>
<name>A0A915BK26_PARUN</name>
<dbReference type="FunFam" id="3.30.2160.10:FF:000001">
    <property type="entry name" value="E3 ubiquitin-protein ligase NEDD4-like"/>
    <property type="match status" value="1"/>
</dbReference>
<evidence type="ECO:0000313" key="12">
    <source>
        <dbReference type="WBParaSite" id="PgR044_g005_t01"/>
    </source>
</evidence>
<accession>A0A915BK26</accession>
<evidence type="ECO:0000256" key="8">
    <source>
        <dbReference type="PROSITE-ProRule" id="PRU00104"/>
    </source>
</evidence>
<dbReference type="InterPro" id="IPR035983">
    <property type="entry name" value="Hect_E3_ubiquitin_ligase"/>
</dbReference>
<dbReference type="PANTHER" id="PTHR11254">
    <property type="entry name" value="HECT DOMAIN UBIQUITIN-PROTEIN LIGASE"/>
    <property type="match status" value="1"/>
</dbReference>
<evidence type="ECO:0000259" key="10">
    <source>
        <dbReference type="PROSITE" id="PS50237"/>
    </source>
</evidence>
<comment type="pathway">
    <text evidence="2 6">Protein modification; protein ubiquitination.</text>
</comment>
<dbReference type="SUPFAM" id="SSF49562">
    <property type="entry name" value="C2 domain (Calcium/lipid-binding domain, CaLB)"/>
    <property type="match status" value="1"/>
</dbReference>
<keyword evidence="5 6" id="KW-0833">Ubl conjugation pathway</keyword>
<dbReference type="PIRSF" id="PIRSF001569">
    <property type="entry name" value="E3_ub_ligase_SMURF1"/>
    <property type="match status" value="1"/>
</dbReference>
<dbReference type="PANTHER" id="PTHR11254:SF320">
    <property type="entry name" value="HECT-TYPE E3 UBIQUITIN TRANSFERASE"/>
    <property type="match status" value="1"/>
</dbReference>
<dbReference type="PROSITE" id="PS50237">
    <property type="entry name" value="HECT"/>
    <property type="match status" value="1"/>
</dbReference>
<evidence type="ECO:0000256" key="4">
    <source>
        <dbReference type="ARBA" id="ARBA00022737"/>
    </source>
</evidence>
<dbReference type="InterPro" id="IPR050409">
    <property type="entry name" value="E3_ubiq-protein_ligase"/>
</dbReference>
<dbReference type="GO" id="GO:0005737">
    <property type="term" value="C:cytoplasm"/>
    <property type="evidence" value="ECO:0007669"/>
    <property type="project" value="TreeGrafter"/>
</dbReference>
<dbReference type="SMART" id="SM00119">
    <property type="entry name" value="HECTc"/>
    <property type="match status" value="1"/>
</dbReference>
<dbReference type="GO" id="GO:0016567">
    <property type="term" value="P:protein ubiquitination"/>
    <property type="evidence" value="ECO:0007669"/>
    <property type="project" value="TreeGrafter"/>
</dbReference>
<feature type="domain" description="WW" evidence="9">
    <location>
        <begin position="370"/>
        <end position="405"/>
    </location>
</feature>
<dbReference type="SUPFAM" id="SSF51045">
    <property type="entry name" value="WW domain"/>
    <property type="match status" value="1"/>
</dbReference>
<evidence type="ECO:0000313" key="11">
    <source>
        <dbReference type="Proteomes" id="UP000887569"/>
    </source>
</evidence>
<dbReference type="Proteomes" id="UP000887569">
    <property type="component" value="Unplaced"/>
</dbReference>
<feature type="domain" description="HECT" evidence="10">
    <location>
        <begin position="541"/>
        <end position="876"/>
    </location>
</feature>
<keyword evidence="4" id="KW-0677">Repeat</keyword>
<dbReference type="CDD" id="cd00078">
    <property type="entry name" value="HECTc"/>
    <property type="match status" value="1"/>
</dbReference>
<dbReference type="InterPro" id="IPR032348">
    <property type="entry name" value="HECW_N"/>
</dbReference>
<dbReference type="WBParaSite" id="PgR044_g005_t01">
    <property type="protein sequence ID" value="PgR044_g005_t01"/>
    <property type="gene ID" value="PgR044_g005"/>
</dbReference>
<feature type="domain" description="WW" evidence="9">
    <location>
        <begin position="230"/>
        <end position="263"/>
    </location>
</feature>
<dbReference type="InterPro" id="IPR035892">
    <property type="entry name" value="C2_domain_sf"/>
</dbReference>
<dbReference type="InterPro" id="IPR040524">
    <property type="entry name" value="HECW1_helix"/>
</dbReference>
<dbReference type="Pfam" id="PF00168">
    <property type="entry name" value="C2"/>
    <property type="match status" value="1"/>
</dbReference>
<dbReference type="InterPro" id="IPR000008">
    <property type="entry name" value="C2_dom"/>
</dbReference>
<keyword evidence="11" id="KW-1185">Reference proteome</keyword>
<dbReference type="Gene3D" id="2.60.40.150">
    <property type="entry name" value="C2 domain"/>
    <property type="match status" value="1"/>
</dbReference>
<dbReference type="GO" id="GO:0006511">
    <property type="term" value="P:ubiquitin-dependent protein catabolic process"/>
    <property type="evidence" value="ECO:0007669"/>
    <property type="project" value="InterPro"/>
</dbReference>
<dbReference type="CDD" id="cd00201">
    <property type="entry name" value="WW"/>
    <property type="match status" value="1"/>
</dbReference>
<dbReference type="GO" id="GO:0061630">
    <property type="term" value="F:ubiquitin protein ligase activity"/>
    <property type="evidence" value="ECO:0007669"/>
    <property type="project" value="UniProtKB-EC"/>
</dbReference>
<evidence type="ECO:0000256" key="5">
    <source>
        <dbReference type="ARBA" id="ARBA00022786"/>
    </source>
</evidence>
<dbReference type="SUPFAM" id="SSF56204">
    <property type="entry name" value="Hect, E3 ligase catalytic domain"/>
    <property type="match status" value="1"/>
</dbReference>
<dbReference type="FunFam" id="3.30.2410.10:FF:000002">
    <property type="entry name" value="E3 ubiquitin-protein ligase HECW2"/>
    <property type="match status" value="1"/>
</dbReference>
<sequence>NNPLRYMDYKSYGVCGPREGSVSWTLRGSSFRNRPQTYVCFRYFDGLSGALRASSSPLLVYTAARIVVDGIHCKQLPCKNSAVYAKIRCGTSCYRTPTSETASWSDLNFVFAIDRSRELQFSIKERCWSGDRMIGEANMPVADLVMQSNQEMAFVLRPANSSKQFNCHVILSVHVIPEQHDFVDTADHINIAGTAASSSHEESACLPHAAVGSSLTRSNGASTSSTTRERQLPEGWEARIDRYGRVFYMDHINKRTTWNAPELQQNNNYNEISKRYVCARRTVVGGPSCSSSSLISNTSEMASFPPIRFLQRHDFINLLHCNQEALQLYNGSPYLKHIIHRIRKDASKFERFKHNRELVEFLNLFADETQPLPNGWQINEKLDKQLQRLFVDHFGRQTTLIDPRLPMPIKRRTRSAPPIRHKHDFNGNNVLDIVHRTSELQALIEMRMPNIAPKLCRKLQIIRRQGQSALARFANDIDLITALSILETEVNDNQISFDDKLEHFYASLQSNGYAQGPNKIRFRLRRCHLLNDAYNQILAADPLLLRKARISVTFDEEDGLDYGGPSRELFFLLSRELFNPYYGLFEYSANDTYTVQISPMSVFVDNHLKWMQLCGRVLGLALVHRCLIDTFFTRAFYKLLLEVPFTISDLQSMDSQFHNSLLWIKENEISADMELTFSTTQDIGGEIIERELIPNGKSQMVTEENKDTFISLMVKWRIERGVEEQSRALLKGLHEVIEPEYLHVFDGDQLELILSGTVEIDIEDWRENTEYKGGYYAEHVCIEWFWNTVYEMSNADRLKLLQFVTGTSSIPYDGFRALRGSNGPKKFTIEKWGSEDSLPRAHTCFNRLDLPPYPTQQRLSAKLRIAINESVAYAIE</sequence>
<protein>
    <recommendedName>
        <fullName evidence="6">E3 ubiquitin-protein ligase</fullName>
        <ecNumber evidence="6">2.3.2.26</ecNumber>
    </recommendedName>
</protein>
<dbReference type="FunFam" id="3.90.1750.10:FF:000079">
    <property type="entry name" value="E3 ubiquitin-protein ligase"/>
    <property type="match status" value="1"/>
</dbReference>
<dbReference type="EC" id="2.3.2.26" evidence="6"/>
<evidence type="ECO:0000259" key="9">
    <source>
        <dbReference type="PROSITE" id="PS50020"/>
    </source>
</evidence>
<dbReference type="PROSITE" id="PS50020">
    <property type="entry name" value="WW_DOMAIN_2"/>
    <property type="match status" value="2"/>
</dbReference>
<comment type="catalytic activity">
    <reaction evidence="1 6">
        <text>S-ubiquitinyl-[E2 ubiquitin-conjugating enzyme]-L-cysteine + [acceptor protein]-L-lysine = [E2 ubiquitin-conjugating enzyme]-L-cysteine + N(6)-ubiquitinyl-[acceptor protein]-L-lysine.</text>
        <dbReference type="EC" id="2.3.2.26"/>
    </reaction>
</comment>
<dbReference type="Pfam" id="PF00632">
    <property type="entry name" value="HECT"/>
    <property type="match status" value="1"/>
</dbReference>
<dbReference type="SMART" id="SM00456">
    <property type="entry name" value="WW"/>
    <property type="match status" value="2"/>
</dbReference>
<feature type="active site" description="Glycyl thioester intermediate" evidence="7 8">
    <location>
        <position position="844"/>
    </location>
</feature>
<dbReference type="InterPro" id="IPR024928">
    <property type="entry name" value="E3_ub_ligase_SMURF1"/>
</dbReference>
<dbReference type="InterPro" id="IPR001202">
    <property type="entry name" value="WW_dom"/>
</dbReference>
<dbReference type="InterPro" id="IPR036020">
    <property type="entry name" value="WW_dom_sf"/>
</dbReference>
<dbReference type="Pfam" id="PF16562">
    <property type="entry name" value="HECW_N"/>
    <property type="match status" value="1"/>
</dbReference>
<evidence type="ECO:0000256" key="3">
    <source>
        <dbReference type="ARBA" id="ARBA00022679"/>
    </source>
</evidence>